<dbReference type="Gene3D" id="2.40.128.410">
    <property type="match status" value="1"/>
</dbReference>
<organism evidence="2 3">
    <name type="scientific">Parabacteroides distasonis</name>
    <dbReference type="NCBI Taxonomy" id="823"/>
    <lineage>
        <taxon>Bacteria</taxon>
        <taxon>Pseudomonadati</taxon>
        <taxon>Bacteroidota</taxon>
        <taxon>Bacteroidia</taxon>
        <taxon>Bacteroidales</taxon>
        <taxon>Tannerellaceae</taxon>
        <taxon>Parabacteroides</taxon>
    </lineage>
</organism>
<name>A0A173UEE9_PARDI</name>
<feature type="signal peptide" evidence="1">
    <location>
        <begin position="1"/>
        <end position="25"/>
    </location>
</feature>
<dbReference type="Proteomes" id="UP000095591">
    <property type="component" value="Unassembled WGS sequence"/>
</dbReference>
<gene>
    <name evidence="2" type="ORF">ERS852429_02067</name>
</gene>
<reference evidence="2 3" key="1">
    <citation type="submission" date="2015-09" db="EMBL/GenBank/DDBJ databases">
        <authorList>
            <consortium name="Pathogen Informatics"/>
        </authorList>
    </citation>
    <scope>NUCLEOTIDE SEQUENCE [LARGE SCALE GENOMIC DNA]</scope>
    <source>
        <strain evidence="2 3">2789STDY5608872</strain>
    </source>
</reference>
<sequence length="164" mass="18379">MRLTRLVGFLGIVLFCAGQSLFAQSKQERKEQKERVVREIVDSGRIKIDVDRAVPMAGRSVNLTSPYSLEIYGDSILSYLPYFGRAYSAPYGGGEGLTFKEVATEKEQTSEKKGSSEIKFRVKTKEDVYMFRVEVYPNGSVTINVTPVNKQAITFYGDVALDLK</sequence>
<dbReference type="AlphaFoldDB" id="A0A173UEE9"/>
<evidence type="ECO:0008006" key="4">
    <source>
        <dbReference type="Google" id="ProtNLM"/>
    </source>
</evidence>
<evidence type="ECO:0000313" key="2">
    <source>
        <dbReference type="EMBL" id="CUN12716.1"/>
    </source>
</evidence>
<feature type="chain" id="PRO_5008012992" description="DUF4251 domain-containing protein" evidence="1">
    <location>
        <begin position="26"/>
        <end position="164"/>
    </location>
</feature>
<keyword evidence="1" id="KW-0732">Signal</keyword>
<accession>A0A173UEE9</accession>
<proteinExistence type="predicted"/>
<dbReference type="Pfam" id="PF14059">
    <property type="entry name" value="DUF4251"/>
    <property type="match status" value="1"/>
</dbReference>
<dbReference type="EMBL" id="CYXP01000004">
    <property type="protein sequence ID" value="CUN12716.1"/>
    <property type="molecule type" value="Genomic_DNA"/>
</dbReference>
<dbReference type="RefSeq" id="WP_044546124.1">
    <property type="nucleotide sequence ID" value="NZ_CDRH01000507.1"/>
</dbReference>
<evidence type="ECO:0000256" key="1">
    <source>
        <dbReference type="SAM" id="SignalP"/>
    </source>
</evidence>
<protein>
    <recommendedName>
        <fullName evidence="4">DUF4251 domain-containing protein</fullName>
    </recommendedName>
</protein>
<dbReference type="InterPro" id="IPR025347">
    <property type="entry name" value="DUF4251"/>
</dbReference>
<evidence type="ECO:0000313" key="3">
    <source>
        <dbReference type="Proteomes" id="UP000095591"/>
    </source>
</evidence>